<reference evidence="3 4" key="1">
    <citation type="journal article" date="2017" name="Int. J. Syst. Evol. Microbiol.">
        <title>Photobacterium alginatilyticum sp. nov., a marine bacterium isolated from bottom seawater.</title>
        <authorList>
            <person name="Wang X."/>
            <person name="Wang Y."/>
            <person name="Yang X."/>
            <person name="Sun H."/>
            <person name="Li B."/>
            <person name="Zhang X.H."/>
        </authorList>
    </citation>
    <scope>NUCLEOTIDE SEQUENCE [LARGE SCALE GENOMIC DNA]</scope>
    <source>
        <strain evidence="3 4">P03D4</strain>
    </source>
</reference>
<feature type="domain" description="Porin" evidence="2">
    <location>
        <begin position="10"/>
        <end position="307"/>
    </location>
</feature>
<dbReference type="InterPro" id="IPR033900">
    <property type="entry name" value="Gram_neg_porin_domain"/>
</dbReference>
<dbReference type="Gene3D" id="2.40.160.10">
    <property type="entry name" value="Porin"/>
    <property type="match status" value="1"/>
</dbReference>
<keyword evidence="4" id="KW-1185">Reference proteome</keyword>
<feature type="chain" id="PRO_5045578328" evidence="1">
    <location>
        <begin position="22"/>
        <end position="326"/>
    </location>
</feature>
<evidence type="ECO:0000259" key="2">
    <source>
        <dbReference type="Pfam" id="PF13609"/>
    </source>
</evidence>
<dbReference type="Proteomes" id="UP000738517">
    <property type="component" value="Unassembled WGS sequence"/>
</dbReference>
<evidence type="ECO:0000313" key="3">
    <source>
        <dbReference type="EMBL" id="NBI55526.1"/>
    </source>
</evidence>
<evidence type="ECO:0000256" key="1">
    <source>
        <dbReference type="SAM" id="SignalP"/>
    </source>
</evidence>
<sequence>MQLKHTLLFSALALSSAAATANTYITPTFYGDILGQVRWEDNQDYQSEIQRATAGIKGKHKTDLVTILYKLEGEYSEDLTKTAPEDQDFDIRVSEANLVLVNKSLGGIFFGNGTTGTYKDLYSRVDIFESNNMHLSSNVALFRQGKNGNNQLAYMTPKWNNIYAKVAVISPNNNNEQDVDIFGLRLLYVTENFDLVLNRAQIDEKQMPGNQSEPYVRYALSSSYTTGNFYAGGLVELNIDDPQGDSTIYGVSGKYSLDKLTFKLGAQYKNFEDALKEDETLYLASATYAFDQHFSTYLELAEYAEDGKGNGENRNDNINLGLNLKF</sequence>
<comment type="caution">
    <text evidence="3">The sequence shown here is derived from an EMBL/GenBank/DDBJ whole genome shotgun (WGS) entry which is preliminary data.</text>
</comment>
<dbReference type="RefSeq" id="WP_160657246.1">
    <property type="nucleotide sequence ID" value="NZ_RSEJ01000031.1"/>
</dbReference>
<feature type="signal peptide" evidence="1">
    <location>
        <begin position="1"/>
        <end position="21"/>
    </location>
</feature>
<keyword evidence="1" id="KW-0732">Signal</keyword>
<dbReference type="Pfam" id="PF13609">
    <property type="entry name" value="Porin_4"/>
    <property type="match status" value="1"/>
</dbReference>
<dbReference type="InterPro" id="IPR023614">
    <property type="entry name" value="Porin_dom_sf"/>
</dbReference>
<name>A0ABW9YPV2_9GAMM</name>
<gene>
    <name evidence="3" type="ORF">EIZ48_23705</name>
</gene>
<accession>A0ABW9YPV2</accession>
<protein>
    <submittedName>
        <fullName evidence="3">Porin</fullName>
    </submittedName>
</protein>
<dbReference type="SUPFAM" id="SSF56935">
    <property type="entry name" value="Porins"/>
    <property type="match status" value="1"/>
</dbReference>
<evidence type="ECO:0000313" key="4">
    <source>
        <dbReference type="Proteomes" id="UP000738517"/>
    </source>
</evidence>
<proteinExistence type="predicted"/>
<dbReference type="EMBL" id="RSEJ01000031">
    <property type="protein sequence ID" value="NBI55526.1"/>
    <property type="molecule type" value="Genomic_DNA"/>
</dbReference>
<organism evidence="3 4">
    <name type="scientific">Photobacterium alginatilyticum</name>
    <dbReference type="NCBI Taxonomy" id="1775171"/>
    <lineage>
        <taxon>Bacteria</taxon>
        <taxon>Pseudomonadati</taxon>
        <taxon>Pseudomonadota</taxon>
        <taxon>Gammaproteobacteria</taxon>
        <taxon>Vibrionales</taxon>
        <taxon>Vibrionaceae</taxon>
        <taxon>Photobacterium</taxon>
    </lineage>
</organism>